<proteinExistence type="predicted"/>
<dbReference type="EMBL" id="POUA01000423">
    <property type="protein sequence ID" value="PZG27047.1"/>
    <property type="molecule type" value="Genomic_DNA"/>
</dbReference>
<accession>A0A2W2FYS2</accession>
<dbReference type="AlphaFoldDB" id="A0A2W2FYS2"/>
<gene>
    <name evidence="1" type="ORF">C1I98_33600</name>
</gene>
<reference evidence="1 2" key="1">
    <citation type="submission" date="2018-01" db="EMBL/GenBank/DDBJ databases">
        <title>Draft genome sequence of Sphaerisporangium sp. 7K107.</title>
        <authorList>
            <person name="Sahin N."/>
            <person name="Saygin H."/>
            <person name="Ay H."/>
        </authorList>
    </citation>
    <scope>NUCLEOTIDE SEQUENCE [LARGE SCALE GENOMIC DNA]</scope>
    <source>
        <strain evidence="1 2">7K107</strain>
    </source>
</reference>
<protein>
    <submittedName>
        <fullName evidence="1">Uncharacterized protein</fullName>
    </submittedName>
</protein>
<organism evidence="1 2">
    <name type="scientific">Spongiactinospora gelatinilytica</name>
    <dbReference type="NCBI Taxonomy" id="2666298"/>
    <lineage>
        <taxon>Bacteria</taxon>
        <taxon>Bacillati</taxon>
        <taxon>Actinomycetota</taxon>
        <taxon>Actinomycetes</taxon>
        <taxon>Streptosporangiales</taxon>
        <taxon>Streptosporangiaceae</taxon>
        <taxon>Spongiactinospora</taxon>
    </lineage>
</organism>
<sequence length="122" mass="13290">MAALAAQTEIIESCRDLAWWRGTDHSWHIEWRDGLFAFEVAALLAEQMRDSAIAGPLAAAAGPASRGSAAIDVLGVRFALRALDPLGRARLRARPGLWRLTEALDTSRPGDTRRAWEELLGG</sequence>
<dbReference type="Proteomes" id="UP000248544">
    <property type="component" value="Unassembled WGS sequence"/>
</dbReference>
<name>A0A2W2FYS2_9ACTN</name>
<comment type="caution">
    <text evidence="1">The sequence shown here is derived from an EMBL/GenBank/DDBJ whole genome shotgun (WGS) entry which is preliminary data.</text>
</comment>
<keyword evidence="2" id="KW-1185">Reference proteome</keyword>
<evidence type="ECO:0000313" key="1">
    <source>
        <dbReference type="EMBL" id="PZG27047.1"/>
    </source>
</evidence>
<evidence type="ECO:0000313" key="2">
    <source>
        <dbReference type="Proteomes" id="UP000248544"/>
    </source>
</evidence>